<feature type="domain" description="Protein kinase" evidence="2">
    <location>
        <begin position="448"/>
        <end position="762"/>
    </location>
</feature>
<proteinExistence type="predicted"/>
<feature type="compositionally biased region" description="Low complexity" evidence="1">
    <location>
        <begin position="253"/>
        <end position="278"/>
    </location>
</feature>
<comment type="caution">
    <text evidence="3">The sequence shown here is derived from an EMBL/GenBank/DDBJ whole genome shotgun (WGS) entry which is preliminary data.</text>
</comment>
<evidence type="ECO:0000256" key="1">
    <source>
        <dbReference type="SAM" id="MobiDB-lite"/>
    </source>
</evidence>
<dbReference type="EMBL" id="LATX01001908">
    <property type="protein sequence ID" value="KTB36415.1"/>
    <property type="molecule type" value="Genomic_DNA"/>
</dbReference>
<accession>A0A0W0FJA7</accession>
<dbReference type="PANTHER" id="PTHR38248:SF2">
    <property type="entry name" value="FUNK1 11"/>
    <property type="match status" value="1"/>
</dbReference>
<dbReference type="InterPro" id="IPR040976">
    <property type="entry name" value="Pkinase_fungal"/>
</dbReference>
<feature type="region of interest" description="Disordered" evidence="1">
    <location>
        <begin position="42"/>
        <end position="64"/>
    </location>
</feature>
<dbReference type="SUPFAM" id="SSF56112">
    <property type="entry name" value="Protein kinase-like (PK-like)"/>
    <property type="match status" value="1"/>
</dbReference>
<sequence>MSNLPSTDTVTSFDCLPLPHLPLRPSPRTPQKMSNSIENSRISSINNTPYNHGSADHVSDKTKPTRDDFKPFLIFDVKGEKTVPLDLFIFNVLHISESLLEAKVSRALRSIEESNGFKELLVKYREKVSSEIQRYPTFVKLVNYAIGEMVEKKITTNERRFILAVNHPSKVRGSYSDRIPDTVGVTQKAISLRRLSKSDKETVQDTAKASPRVPFMWGDIFTFIEFKLEKYSLEGTDGHGSLNDHGEEKARISATPTASATDSSQCASRSSSSAPQPSHTETRTPAILSSEPMSRLDSIVSSSSKKRLRPDDEDDTEVSQVLKKARNERNTPLDIRIQCASYACEIFNRGGIRTHVLGGLVTDDRLELMIYTRSGSCRSAPFSFIQEPRTLLLILFALSTLSFSQWGIFDKLPTKSMISPRKPLDPHIPDCNMFFGRTLRLGGTVYKVEEIIMFPRGLVGRGTWIIRARSPRWPDMLLIIKLSSPATSRTAERKFIDAAREYVEKHPEHLWVLDHLPLVLDSGEVPLDEISFAMLFGDDFEGRELRFMVLEELKPITELIDAVPFSKAFKDTVKCYQWLVEHPKILHRDISVNNLMYRQKEDGTICGVLNDFDLSCFLKDHSAPTSRLRTGTKPFLARDLLVSPSETTVSQHYVRHDLESFFYVFAWIICRFHDGAEISSPSFQEWCDGTWQSVADVKSSLITGDHVQPPKPTAKFTELEKAMRAMRYRFTQGTTKRLAAQYEDEPFDVETLGGAVTFEQFMKIFDKHFPTYVPHTG</sequence>
<dbReference type="InterPro" id="IPR011009">
    <property type="entry name" value="Kinase-like_dom_sf"/>
</dbReference>
<dbReference type="Pfam" id="PF17667">
    <property type="entry name" value="Pkinase_fungal"/>
    <property type="match status" value="2"/>
</dbReference>
<organism evidence="3 4">
    <name type="scientific">Moniliophthora roreri</name>
    <name type="common">Frosty pod rot fungus</name>
    <name type="synonym">Monilia roreri</name>
    <dbReference type="NCBI Taxonomy" id="221103"/>
    <lineage>
        <taxon>Eukaryota</taxon>
        <taxon>Fungi</taxon>
        <taxon>Dikarya</taxon>
        <taxon>Basidiomycota</taxon>
        <taxon>Agaricomycotina</taxon>
        <taxon>Agaricomycetes</taxon>
        <taxon>Agaricomycetidae</taxon>
        <taxon>Agaricales</taxon>
        <taxon>Marasmiineae</taxon>
        <taxon>Marasmiaceae</taxon>
        <taxon>Moniliophthora</taxon>
    </lineage>
</organism>
<dbReference type="PROSITE" id="PS50011">
    <property type="entry name" value="PROTEIN_KINASE_DOM"/>
    <property type="match status" value="1"/>
</dbReference>
<reference evidence="3 4" key="1">
    <citation type="submission" date="2015-12" db="EMBL/GenBank/DDBJ databases">
        <title>Draft genome sequence of Moniliophthora roreri, the causal agent of frosty pod rot of cacao.</title>
        <authorList>
            <person name="Aime M.C."/>
            <person name="Diaz-Valderrama J.R."/>
            <person name="Kijpornyongpan T."/>
            <person name="Phillips-Mora W."/>
        </authorList>
    </citation>
    <scope>NUCLEOTIDE SEQUENCE [LARGE SCALE GENOMIC DNA]</scope>
    <source>
        <strain evidence="3 4">MCA 2952</strain>
    </source>
</reference>
<dbReference type="InterPro" id="IPR000719">
    <property type="entry name" value="Prot_kinase_dom"/>
</dbReference>
<dbReference type="AlphaFoldDB" id="A0A0W0FJA7"/>
<evidence type="ECO:0000313" key="3">
    <source>
        <dbReference type="EMBL" id="KTB36415.1"/>
    </source>
</evidence>
<dbReference type="GO" id="GO:0005524">
    <property type="term" value="F:ATP binding"/>
    <property type="evidence" value="ECO:0007669"/>
    <property type="project" value="InterPro"/>
</dbReference>
<feature type="compositionally biased region" description="Basic and acidic residues" evidence="1">
    <location>
        <begin position="54"/>
        <end position="64"/>
    </location>
</feature>
<dbReference type="Proteomes" id="UP000054988">
    <property type="component" value="Unassembled WGS sequence"/>
</dbReference>
<dbReference type="Gene3D" id="1.10.510.10">
    <property type="entry name" value="Transferase(Phosphotransferase) domain 1"/>
    <property type="match status" value="1"/>
</dbReference>
<evidence type="ECO:0000259" key="2">
    <source>
        <dbReference type="PROSITE" id="PS50011"/>
    </source>
</evidence>
<feature type="region of interest" description="Disordered" evidence="1">
    <location>
        <begin position="239"/>
        <end position="323"/>
    </location>
</feature>
<evidence type="ECO:0000313" key="4">
    <source>
        <dbReference type="Proteomes" id="UP000054988"/>
    </source>
</evidence>
<dbReference type="eggNOG" id="ENOG502SVH8">
    <property type="taxonomic scope" value="Eukaryota"/>
</dbReference>
<protein>
    <recommendedName>
        <fullName evidence="2">Protein kinase domain-containing protein</fullName>
    </recommendedName>
</protein>
<feature type="compositionally biased region" description="Basic and acidic residues" evidence="1">
    <location>
        <begin position="242"/>
        <end position="251"/>
    </location>
</feature>
<name>A0A0W0FJA7_MONRR</name>
<gene>
    <name evidence="3" type="ORF">WG66_11030</name>
</gene>
<dbReference type="PANTHER" id="PTHR38248">
    <property type="entry name" value="FUNK1 6"/>
    <property type="match status" value="1"/>
</dbReference>
<dbReference type="GO" id="GO:0004672">
    <property type="term" value="F:protein kinase activity"/>
    <property type="evidence" value="ECO:0007669"/>
    <property type="project" value="InterPro"/>
</dbReference>